<keyword evidence="4" id="KW-0547">Nucleotide-binding</keyword>
<evidence type="ECO:0000313" key="8">
    <source>
        <dbReference type="EMBL" id="EOA31159.1"/>
    </source>
</evidence>
<dbReference type="Gene3D" id="3.40.50.300">
    <property type="entry name" value="P-loop containing nucleotide triphosphate hydrolases"/>
    <property type="match status" value="1"/>
</dbReference>
<evidence type="ECO:0000256" key="1">
    <source>
        <dbReference type="ARBA" id="ARBA00007220"/>
    </source>
</evidence>
<evidence type="ECO:0000256" key="6">
    <source>
        <dbReference type="ARBA" id="ARBA00031517"/>
    </source>
</evidence>
<dbReference type="CDD" id="cd01428">
    <property type="entry name" value="ADK"/>
    <property type="match status" value="1"/>
</dbReference>
<dbReference type="PRINTS" id="PR00094">
    <property type="entry name" value="ADENYLTKNASE"/>
</dbReference>
<protein>
    <recommendedName>
        <fullName evidence="2">adenylate kinase</fullName>
        <ecNumber evidence="2">2.7.4.3</ecNumber>
    </recommendedName>
    <alternativeName>
        <fullName evidence="6">ATP:AMP phosphotransferase</fullName>
    </alternativeName>
</protein>
<sequence length="285" mass="32134">FSLRISRRHALTTMAWLSRVRGVSPVSRLVAPPRSFGSAAALEFDYDSDDDYLYGDDRRFAEPRLGLDGSGPDRGVQWVLMGAPGDWRHVFAQRLSKLLEVPHISMGSLVRQELNPRSSLYREIASAVNERKLVPKSVVFALLSKRLEEGYVKGETGFILDGIPRTRFQAETLDQIAQIDLVVNLKCSEESQNVQVNRNVLNETVLPRQDFLGSMFHSPVAIKPQRECLDVYAQEVKPLEDYYRKQSKLLDFHVGTATSAETWQGLLAALHLKQVNLTTSHKLTV</sequence>
<dbReference type="GO" id="GO:0005524">
    <property type="term" value="F:ATP binding"/>
    <property type="evidence" value="ECO:0007669"/>
    <property type="project" value="InterPro"/>
</dbReference>
<keyword evidence="9" id="KW-1185">Reference proteome</keyword>
<dbReference type="Proteomes" id="UP000029121">
    <property type="component" value="Unassembled WGS sequence"/>
</dbReference>
<name>R0HN61_9BRAS</name>
<gene>
    <name evidence="8" type="ORF">CARUB_v10014325mg</name>
</gene>
<evidence type="ECO:0000256" key="3">
    <source>
        <dbReference type="ARBA" id="ARBA00022679"/>
    </source>
</evidence>
<dbReference type="InterPro" id="IPR027417">
    <property type="entry name" value="P-loop_NTPase"/>
</dbReference>
<keyword evidence="3 7" id="KW-0808">Transferase</keyword>
<organism evidence="8 9">
    <name type="scientific">Capsella rubella</name>
    <dbReference type="NCBI Taxonomy" id="81985"/>
    <lineage>
        <taxon>Eukaryota</taxon>
        <taxon>Viridiplantae</taxon>
        <taxon>Streptophyta</taxon>
        <taxon>Embryophyta</taxon>
        <taxon>Tracheophyta</taxon>
        <taxon>Spermatophyta</taxon>
        <taxon>Magnoliopsida</taxon>
        <taxon>eudicotyledons</taxon>
        <taxon>Gunneridae</taxon>
        <taxon>Pentapetalae</taxon>
        <taxon>rosids</taxon>
        <taxon>malvids</taxon>
        <taxon>Brassicales</taxon>
        <taxon>Brassicaceae</taxon>
        <taxon>Camelineae</taxon>
        <taxon>Capsella</taxon>
    </lineage>
</organism>
<dbReference type="eggNOG" id="KOG3078">
    <property type="taxonomic scope" value="Eukaryota"/>
</dbReference>
<dbReference type="KEGG" id="crb:17893654"/>
<dbReference type="PROSITE" id="PS00113">
    <property type="entry name" value="ADENYLATE_KINASE"/>
    <property type="match status" value="1"/>
</dbReference>
<comment type="similarity">
    <text evidence="1 7">Belongs to the adenylate kinase family.</text>
</comment>
<dbReference type="Pfam" id="PF00406">
    <property type="entry name" value="ADK"/>
    <property type="match status" value="1"/>
</dbReference>
<reference evidence="9" key="1">
    <citation type="journal article" date="2013" name="Nat. Genet.">
        <title>The Capsella rubella genome and the genomic consequences of rapid mating system evolution.</title>
        <authorList>
            <person name="Slotte T."/>
            <person name="Hazzouri K.M."/>
            <person name="Agren J.A."/>
            <person name="Koenig D."/>
            <person name="Maumus F."/>
            <person name="Guo Y.L."/>
            <person name="Steige K."/>
            <person name="Platts A.E."/>
            <person name="Escobar J.S."/>
            <person name="Newman L.K."/>
            <person name="Wang W."/>
            <person name="Mandakova T."/>
            <person name="Vello E."/>
            <person name="Smith L.M."/>
            <person name="Henz S.R."/>
            <person name="Steffen J."/>
            <person name="Takuno S."/>
            <person name="Brandvain Y."/>
            <person name="Coop G."/>
            <person name="Andolfatto P."/>
            <person name="Hu T.T."/>
            <person name="Blanchette M."/>
            <person name="Clark R.M."/>
            <person name="Quesneville H."/>
            <person name="Nordborg M."/>
            <person name="Gaut B.S."/>
            <person name="Lysak M.A."/>
            <person name="Jenkins J."/>
            <person name="Grimwood J."/>
            <person name="Chapman J."/>
            <person name="Prochnik S."/>
            <person name="Shu S."/>
            <person name="Rokhsar D."/>
            <person name="Schmutz J."/>
            <person name="Weigel D."/>
            <person name="Wright S.I."/>
        </authorList>
    </citation>
    <scope>NUCLEOTIDE SEQUENCE [LARGE SCALE GENOMIC DNA]</scope>
    <source>
        <strain evidence="9">cv. Monte Gargano</strain>
    </source>
</reference>
<evidence type="ECO:0000256" key="7">
    <source>
        <dbReference type="RuleBase" id="RU003330"/>
    </source>
</evidence>
<dbReference type="PANTHER" id="PTHR23359">
    <property type="entry name" value="NUCLEOTIDE KINASE"/>
    <property type="match status" value="1"/>
</dbReference>
<dbReference type="OrthoDB" id="439792at2759"/>
<evidence type="ECO:0000256" key="4">
    <source>
        <dbReference type="ARBA" id="ARBA00022741"/>
    </source>
</evidence>
<dbReference type="GO" id="GO:0004017">
    <property type="term" value="F:AMP kinase activity"/>
    <property type="evidence" value="ECO:0007669"/>
    <property type="project" value="UniProtKB-EC"/>
</dbReference>
<dbReference type="InterPro" id="IPR033690">
    <property type="entry name" value="Adenylat_kinase_CS"/>
</dbReference>
<dbReference type="InterPro" id="IPR000850">
    <property type="entry name" value="Adenylat/UMP-CMP_kin"/>
</dbReference>
<evidence type="ECO:0000256" key="5">
    <source>
        <dbReference type="ARBA" id="ARBA00022777"/>
    </source>
</evidence>
<dbReference type="EC" id="2.7.4.3" evidence="2"/>
<evidence type="ECO:0000313" key="9">
    <source>
        <dbReference type="Proteomes" id="UP000029121"/>
    </source>
</evidence>
<dbReference type="AlphaFoldDB" id="R0HN61"/>
<evidence type="ECO:0000256" key="2">
    <source>
        <dbReference type="ARBA" id="ARBA00012955"/>
    </source>
</evidence>
<proteinExistence type="inferred from homology"/>
<keyword evidence="5 7" id="KW-0418">Kinase</keyword>
<accession>R0HN61</accession>
<dbReference type="STRING" id="81985.R0HN61"/>
<dbReference type="SUPFAM" id="SSF52540">
    <property type="entry name" value="P-loop containing nucleoside triphosphate hydrolases"/>
    <property type="match status" value="1"/>
</dbReference>
<dbReference type="EMBL" id="KB870807">
    <property type="protein sequence ID" value="EOA31159.1"/>
    <property type="molecule type" value="Genomic_DNA"/>
</dbReference>
<feature type="non-terminal residue" evidence="8">
    <location>
        <position position="1"/>
    </location>
</feature>